<keyword evidence="1" id="KW-0732">Signal</keyword>
<dbReference type="AlphaFoldDB" id="A0AAX1N474"/>
<dbReference type="SUPFAM" id="SSF56219">
    <property type="entry name" value="DNase I-like"/>
    <property type="match status" value="1"/>
</dbReference>
<organism evidence="3 4">
    <name type="scientific">Flammeovirga yaeyamensis</name>
    <dbReference type="NCBI Taxonomy" id="367791"/>
    <lineage>
        <taxon>Bacteria</taxon>
        <taxon>Pseudomonadati</taxon>
        <taxon>Bacteroidota</taxon>
        <taxon>Cytophagia</taxon>
        <taxon>Cytophagales</taxon>
        <taxon>Flammeovirgaceae</taxon>
        <taxon>Flammeovirga</taxon>
    </lineage>
</organism>
<accession>A0AAX1N474</accession>
<dbReference type="GO" id="GO:0004519">
    <property type="term" value="F:endonuclease activity"/>
    <property type="evidence" value="ECO:0007669"/>
    <property type="project" value="UniProtKB-KW"/>
</dbReference>
<dbReference type="InterPro" id="IPR050410">
    <property type="entry name" value="CCR4/nocturin_mRNA_transcr"/>
</dbReference>
<keyword evidence="4" id="KW-1185">Reference proteome</keyword>
<dbReference type="Proteomes" id="UP000678679">
    <property type="component" value="Chromosome 1"/>
</dbReference>
<dbReference type="Pfam" id="PF03372">
    <property type="entry name" value="Exo_endo_phos"/>
    <property type="match status" value="1"/>
</dbReference>
<sequence length="278" mass="31987">MKKLLTTILFFCTVLSGFAQNNSLKYMSFNIRYNTPHDKENAWPNRKDWVADIVKFYEVDVFGAQEVLEGQLNDLKERLPQMTQVGVGRDDGKKAGEFSPIFFNTKEFKLLDSGTFWLSETPDEPSSGWDAALPRICTWAKLKSKSTKRTILVMNCHYDHEGDEARVNSSKLLIKKSQELSEQGKYPVVLMGDFNTEPQAEPIKILSDYYQNTREISLTNPLGPVGTWQGFDYNSPLDSHIDFVFTYGYFKVLRYAHIIEAKNQRFPSDHLPVFVELQ</sequence>
<feature type="chain" id="PRO_5043612123" evidence="1">
    <location>
        <begin position="20"/>
        <end position="278"/>
    </location>
</feature>
<dbReference type="KEGG" id="fya:KMW28_13405"/>
<dbReference type="EMBL" id="CP076132">
    <property type="protein sequence ID" value="QWG00648.1"/>
    <property type="molecule type" value="Genomic_DNA"/>
</dbReference>
<dbReference type="CDD" id="cd09083">
    <property type="entry name" value="EEP-1"/>
    <property type="match status" value="1"/>
</dbReference>
<keyword evidence="3" id="KW-0255">Endonuclease</keyword>
<evidence type="ECO:0000313" key="4">
    <source>
        <dbReference type="Proteomes" id="UP000678679"/>
    </source>
</evidence>
<name>A0AAX1N474_9BACT</name>
<dbReference type="RefSeq" id="WP_169666150.1">
    <property type="nucleotide sequence ID" value="NZ_CP076132.1"/>
</dbReference>
<protein>
    <submittedName>
        <fullName evidence="3">Endonuclease/exonuclease/phosphatase family protein</fullName>
    </submittedName>
</protein>
<dbReference type="PANTHER" id="PTHR12121:SF36">
    <property type="entry name" value="ENDONUCLEASE_EXONUCLEASE_PHOSPHATASE DOMAIN-CONTAINING PROTEIN"/>
    <property type="match status" value="1"/>
</dbReference>
<feature type="domain" description="Endonuclease/exonuclease/phosphatase" evidence="2">
    <location>
        <begin position="27"/>
        <end position="270"/>
    </location>
</feature>
<dbReference type="Gene3D" id="3.60.10.10">
    <property type="entry name" value="Endonuclease/exonuclease/phosphatase"/>
    <property type="match status" value="1"/>
</dbReference>
<evidence type="ECO:0000313" key="3">
    <source>
        <dbReference type="EMBL" id="QWG00648.1"/>
    </source>
</evidence>
<dbReference type="InterPro" id="IPR005135">
    <property type="entry name" value="Endo/exonuclease/phosphatase"/>
</dbReference>
<reference evidence="3 4" key="1">
    <citation type="submission" date="2021-05" db="EMBL/GenBank/DDBJ databases">
        <title>Comparative genomic studies on the polysaccharide-degrading batcterial strains of the Flammeovirga genus.</title>
        <authorList>
            <person name="Zewei F."/>
            <person name="Zheng Z."/>
            <person name="Yu L."/>
            <person name="Ruyue G."/>
            <person name="Yanhong M."/>
            <person name="Yuanyuan C."/>
            <person name="Jingyan G."/>
            <person name="Wenjun H."/>
        </authorList>
    </citation>
    <scope>NUCLEOTIDE SEQUENCE [LARGE SCALE GENOMIC DNA]</scope>
    <source>
        <strain evidence="3 4">NBRC:100898</strain>
    </source>
</reference>
<dbReference type="InterPro" id="IPR036691">
    <property type="entry name" value="Endo/exonu/phosph_ase_sf"/>
</dbReference>
<evidence type="ECO:0000259" key="2">
    <source>
        <dbReference type="Pfam" id="PF03372"/>
    </source>
</evidence>
<dbReference type="GO" id="GO:0000175">
    <property type="term" value="F:3'-5'-RNA exonuclease activity"/>
    <property type="evidence" value="ECO:0007669"/>
    <property type="project" value="TreeGrafter"/>
</dbReference>
<gene>
    <name evidence="3" type="ORF">KMW28_13405</name>
</gene>
<dbReference type="PANTHER" id="PTHR12121">
    <property type="entry name" value="CARBON CATABOLITE REPRESSOR PROTEIN 4"/>
    <property type="match status" value="1"/>
</dbReference>
<keyword evidence="3" id="KW-0540">Nuclease</keyword>
<feature type="signal peptide" evidence="1">
    <location>
        <begin position="1"/>
        <end position="19"/>
    </location>
</feature>
<keyword evidence="3" id="KW-0378">Hydrolase</keyword>
<proteinExistence type="predicted"/>
<evidence type="ECO:0000256" key="1">
    <source>
        <dbReference type="SAM" id="SignalP"/>
    </source>
</evidence>